<keyword evidence="3" id="KW-1185">Reference proteome</keyword>
<accession>A0AAE0D814</accession>
<protein>
    <submittedName>
        <fullName evidence="2">Uncharacterized protein</fullName>
    </submittedName>
</protein>
<dbReference type="Proteomes" id="UP001281614">
    <property type="component" value="Unassembled WGS sequence"/>
</dbReference>
<feature type="region of interest" description="Disordered" evidence="1">
    <location>
        <begin position="62"/>
        <end position="90"/>
    </location>
</feature>
<gene>
    <name evidence="2" type="ORF">CKAH01_04900</name>
</gene>
<feature type="compositionally biased region" description="Polar residues" evidence="1">
    <location>
        <begin position="135"/>
        <end position="147"/>
    </location>
</feature>
<reference evidence="2" key="1">
    <citation type="submission" date="2023-02" db="EMBL/GenBank/DDBJ databases">
        <title>Colletotrichum kahawae CIFC_Que2 genome sequencing and assembly.</title>
        <authorList>
            <person name="Baroncelli R."/>
        </authorList>
    </citation>
    <scope>NUCLEOTIDE SEQUENCE</scope>
    <source>
        <strain evidence="2">CIFC_Que2</strain>
    </source>
</reference>
<evidence type="ECO:0000256" key="1">
    <source>
        <dbReference type="SAM" id="MobiDB-lite"/>
    </source>
</evidence>
<proteinExistence type="predicted"/>
<organism evidence="2 3">
    <name type="scientific">Colletotrichum kahawae</name>
    <name type="common">Coffee berry disease fungus</name>
    <dbReference type="NCBI Taxonomy" id="34407"/>
    <lineage>
        <taxon>Eukaryota</taxon>
        <taxon>Fungi</taxon>
        <taxon>Dikarya</taxon>
        <taxon>Ascomycota</taxon>
        <taxon>Pezizomycotina</taxon>
        <taxon>Sordariomycetes</taxon>
        <taxon>Hypocreomycetidae</taxon>
        <taxon>Glomerellales</taxon>
        <taxon>Glomerellaceae</taxon>
        <taxon>Colletotrichum</taxon>
        <taxon>Colletotrichum gloeosporioides species complex</taxon>
    </lineage>
</organism>
<evidence type="ECO:0000313" key="2">
    <source>
        <dbReference type="EMBL" id="KAK2764735.1"/>
    </source>
</evidence>
<name>A0AAE0D814_COLKA</name>
<feature type="region of interest" description="Disordered" evidence="1">
    <location>
        <begin position="133"/>
        <end position="154"/>
    </location>
</feature>
<dbReference type="AlphaFoldDB" id="A0AAE0D814"/>
<comment type="caution">
    <text evidence="2">The sequence shown here is derived from an EMBL/GenBank/DDBJ whole genome shotgun (WGS) entry which is preliminary data.</text>
</comment>
<evidence type="ECO:0000313" key="3">
    <source>
        <dbReference type="Proteomes" id="UP001281614"/>
    </source>
</evidence>
<dbReference type="EMBL" id="VYYT01000135">
    <property type="protein sequence ID" value="KAK2764735.1"/>
    <property type="molecule type" value="Genomic_DNA"/>
</dbReference>
<sequence length="154" mass="16415">MSLGRAENSLCVSQSGGAIPKPPITGWLLNQGRQLPSAAKAQTSVSIGLGDVDRLELRAQRQREGPGVAAGHAPRRWQKKQVPAVPRDGPIELHPRQVAAACAWSMLAETAGKFDELSLREVGSFLQCAGPSCLPSPQQQNMHSDSAATLEMLK</sequence>